<evidence type="ECO:0000256" key="1">
    <source>
        <dbReference type="ARBA" id="ARBA00022801"/>
    </source>
</evidence>
<sequence length="599" mass="68848">MISFPQPTVEQFFRTYAITNFTVTPDEKRVIFSSNLNGKMNVWAMDLPKTFPYLFAHHDESCSFLKCDPENRYVLAGFDKDGDENHQIYAIPPEGGLPQALVTGDPQEKYFFAHLSEDGERLYYITSEGNSSFLNTRIRHLQDEKDTLLHVGEAGPTVLEAVSEQEKAFVFTQMYANTYITGFVKIGEEQIPLTPDNKKIHVVFDPVFVDETTIYFLTDYEDEYTYLAKFDIDSLTFCKVLAVEQESINFLKWNKQQQCFYFVTEKGVMDRLYRYNLAEKELITIKAPLDTVDHLVVPKSGNLYVLGRTATSPANIYQYTYNDESWTMLTNNRVLGVASEEMVVPEVVTYSSYDGMEIEALLFKAHAHYDNGYTIFWPHGGPQAAERKEFRSMFQALLNRGYSIFAPNFRGSTGYGASFVKMVEQDWGEGPRLDCLEGIHWLFNNGITSKDKLFLVGGSYGGYMALLLHGRHADYFKAVVDIFGPSDLFTFVKSVPAHWKPIMERWLGDPERDEERFMKDSPITYLDGMTKPMLVIQGAKDPRVVKAESDQIVAKLREKGREVEYLVLEDEGHGFSKKENEIKVYQRMLDFLDRHQDNK</sequence>
<dbReference type="SUPFAM" id="SSF53474">
    <property type="entry name" value="alpha/beta-Hydrolases"/>
    <property type="match status" value="1"/>
</dbReference>
<dbReference type="EMBL" id="LGTO01000002">
    <property type="protein sequence ID" value="KNE22249.1"/>
    <property type="molecule type" value="Genomic_DNA"/>
</dbReference>
<dbReference type="GO" id="GO:0006508">
    <property type="term" value="P:proteolysis"/>
    <property type="evidence" value="ECO:0007669"/>
    <property type="project" value="InterPro"/>
</dbReference>
<dbReference type="GeneID" id="66869092"/>
<dbReference type="InterPro" id="IPR011042">
    <property type="entry name" value="6-blade_b-propeller_TolB-like"/>
</dbReference>
<organism evidence="3 4">
    <name type="scientific">Virgibacillus pantothenticus</name>
    <dbReference type="NCBI Taxonomy" id="1473"/>
    <lineage>
        <taxon>Bacteria</taxon>
        <taxon>Bacillati</taxon>
        <taxon>Bacillota</taxon>
        <taxon>Bacilli</taxon>
        <taxon>Bacillales</taxon>
        <taxon>Bacillaceae</taxon>
        <taxon>Virgibacillus</taxon>
    </lineage>
</organism>
<dbReference type="AlphaFoldDB" id="A0A0L0QUI4"/>
<evidence type="ECO:0000259" key="2">
    <source>
        <dbReference type="Pfam" id="PF00326"/>
    </source>
</evidence>
<dbReference type="PANTHER" id="PTHR42776">
    <property type="entry name" value="SERINE PEPTIDASE S9 FAMILY MEMBER"/>
    <property type="match status" value="1"/>
</dbReference>
<keyword evidence="1" id="KW-0378">Hydrolase</keyword>
<dbReference type="Proteomes" id="UP000036780">
    <property type="component" value="Unassembled WGS sequence"/>
</dbReference>
<dbReference type="Pfam" id="PF00326">
    <property type="entry name" value="Peptidase_S9"/>
    <property type="match status" value="1"/>
</dbReference>
<protein>
    <submittedName>
        <fullName evidence="3">Peptidase S9</fullName>
    </submittedName>
</protein>
<dbReference type="InterPro" id="IPR001375">
    <property type="entry name" value="Peptidase_S9_cat"/>
</dbReference>
<comment type="caution">
    <text evidence="3">The sequence shown here is derived from an EMBL/GenBank/DDBJ whole genome shotgun (WGS) entry which is preliminary data.</text>
</comment>
<dbReference type="Gene3D" id="2.120.10.30">
    <property type="entry name" value="TolB, C-terminal domain"/>
    <property type="match status" value="1"/>
</dbReference>
<dbReference type="InterPro" id="IPR029058">
    <property type="entry name" value="AB_hydrolase_fold"/>
</dbReference>
<reference evidence="4" key="1">
    <citation type="submission" date="2015-07" db="EMBL/GenBank/DDBJ databases">
        <title>Fjat-10053 dsm26.</title>
        <authorList>
            <person name="Liu B."/>
            <person name="Wang J."/>
            <person name="Zhu Y."/>
            <person name="Liu G."/>
            <person name="Chen Q."/>
            <person name="Chen Z."/>
            <person name="Lan J."/>
            <person name="Che J."/>
            <person name="Ge C."/>
            <person name="Shi H."/>
            <person name="Pan Z."/>
            <person name="Liu X."/>
        </authorList>
    </citation>
    <scope>NUCLEOTIDE SEQUENCE [LARGE SCALE GENOMIC DNA]</scope>
    <source>
        <strain evidence="4">DSM 26</strain>
    </source>
</reference>
<dbReference type="Gene3D" id="3.40.50.1820">
    <property type="entry name" value="alpha/beta hydrolase"/>
    <property type="match status" value="1"/>
</dbReference>
<dbReference type="PANTHER" id="PTHR42776:SF27">
    <property type="entry name" value="DIPEPTIDYL PEPTIDASE FAMILY MEMBER 6"/>
    <property type="match status" value="1"/>
</dbReference>
<gene>
    <name evidence="3" type="ORF">AFK71_00965</name>
</gene>
<name>A0A0L0QUI4_VIRPA</name>
<accession>A0A0L0QUI4</accession>
<feature type="domain" description="Peptidase S9 prolyl oligopeptidase catalytic" evidence="2">
    <location>
        <begin position="389"/>
        <end position="596"/>
    </location>
</feature>
<keyword evidence="4" id="KW-1185">Reference proteome</keyword>
<dbReference type="GO" id="GO:0004252">
    <property type="term" value="F:serine-type endopeptidase activity"/>
    <property type="evidence" value="ECO:0007669"/>
    <property type="project" value="TreeGrafter"/>
</dbReference>
<dbReference type="RefSeq" id="WP_050349713.1">
    <property type="nucleotide sequence ID" value="NZ_BOSN01000003.1"/>
</dbReference>
<dbReference type="PATRIC" id="fig|1473.5.peg.3074"/>
<dbReference type="OrthoDB" id="108903at2"/>
<evidence type="ECO:0000313" key="3">
    <source>
        <dbReference type="EMBL" id="KNE22249.1"/>
    </source>
</evidence>
<proteinExistence type="predicted"/>
<evidence type="ECO:0000313" key="4">
    <source>
        <dbReference type="Proteomes" id="UP000036780"/>
    </source>
</evidence>
<dbReference type="SUPFAM" id="SSF82171">
    <property type="entry name" value="DPP6 N-terminal domain-like"/>
    <property type="match status" value="1"/>
</dbReference>